<evidence type="ECO:0000313" key="18">
    <source>
        <dbReference type="Proteomes" id="UP000694920"/>
    </source>
</evidence>
<dbReference type="PROSITE" id="PS50227">
    <property type="entry name" value="G_PROTEIN_RECEP_F2_3"/>
    <property type="match status" value="1"/>
</dbReference>
<dbReference type="Gene3D" id="2.60.220.50">
    <property type="match status" value="1"/>
</dbReference>
<keyword evidence="3" id="KW-1003">Cell membrane</keyword>
<feature type="transmembrane region" description="Helical" evidence="11">
    <location>
        <begin position="1091"/>
        <end position="1119"/>
    </location>
</feature>
<evidence type="ECO:0000259" key="15">
    <source>
        <dbReference type="PROSITE" id="PS50221"/>
    </source>
</evidence>
<dbReference type="Pfam" id="PF00008">
    <property type="entry name" value="EGF"/>
    <property type="match status" value="1"/>
</dbReference>
<dbReference type="InterPro" id="IPR057244">
    <property type="entry name" value="GAIN_B"/>
</dbReference>
<feature type="transmembrane region" description="Helical" evidence="11">
    <location>
        <begin position="958"/>
        <end position="983"/>
    </location>
</feature>
<gene>
    <name evidence="19" type="primary">LOC107272516</name>
</gene>
<dbReference type="PROSITE" id="PS50221">
    <property type="entry name" value="GAIN_B"/>
    <property type="match status" value="1"/>
</dbReference>
<dbReference type="InterPro" id="IPR003598">
    <property type="entry name" value="Ig_sub2"/>
</dbReference>
<accession>A0AAJ7C9F3</accession>
<keyword evidence="9" id="KW-0245">EGF-like domain</keyword>
<feature type="disulfide bond" evidence="9">
    <location>
        <begin position="173"/>
        <end position="190"/>
    </location>
</feature>
<dbReference type="CDD" id="cd00096">
    <property type="entry name" value="Ig"/>
    <property type="match status" value="1"/>
</dbReference>
<dbReference type="InterPro" id="IPR003599">
    <property type="entry name" value="Ig_sub"/>
</dbReference>
<evidence type="ECO:0000256" key="6">
    <source>
        <dbReference type="ARBA" id="ARBA00023136"/>
    </source>
</evidence>
<dbReference type="Proteomes" id="UP000694920">
    <property type="component" value="Unplaced"/>
</dbReference>
<feature type="transmembrane region" description="Helical" evidence="11">
    <location>
        <begin position="1145"/>
        <end position="1167"/>
    </location>
</feature>
<dbReference type="PROSITE" id="PS50835">
    <property type="entry name" value="IG_LIKE"/>
    <property type="match status" value="2"/>
</dbReference>
<dbReference type="InterPro" id="IPR036179">
    <property type="entry name" value="Ig-like_dom_sf"/>
</dbReference>
<dbReference type="PROSITE" id="PS01186">
    <property type="entry name" value="EGF_2"/>
    <property type="match status" value="2"/>
</dbReference>
<dbReference type="Pfam" id="PF13927">
    <property type="entry name" value="Ig_3"/>
    <property type="match status" value="1"/>
</dbReference>
<dbReference type="SMART" id="SM00408">
    <property type="entry name" value="IGc2"/>
    <property type="match status" value="1"/>
</dbReference>
<protein>
    <submittedName>
        <fullName evidence="19">Uncharacterized protein LOC107272516</fullName>
    </submittedName>
</protein>
<dbReference type="PROSITE" id="PS01180">
    <property type="entry name" value="CUB"/>
    <property type="match status" value="1"/>
</dbReference>
<dbReference type="InterPro" id="IPR035914">
    <property type="entry name" value="Sperma_CUB_dom_sf"/>
</dbReference>
<feature type="transmembrane region" description="Helical" evidence="11">
    <location>
        <begin position="990"/>
        <end position="1010"/>
    </location>
</feature>
<comment type="similarity">
    <text evidence="2">Belongs to the G-protein coupled receptor 2 family. Adhesion G-protein coupled receptor (ADGR) subfamily.</text>
</comment>
<dbReference type="SUPFAM" id="SSF57196">
    <property type="entry name" value="EGF/Laminin"/>
    <property type="match status" value="1"/>
</dbReference>
<dbReference type="InterPro" id="IPR046338">
    <property type="entry name" value="GAIN_dom_sf"/>
</dbReference>
<feature type="domain" description="Ig-like" evidence="17">
    <location>
        <begin position="498"/>
        <end position="584"/>
    </location>
</feature>
<evidence type="ECO:0000256" key="12">
    <source>
        <dbReference type="SAM" id="SignalP"/>
    </source>
</evidence>
<proteinExistence type="inferred from homology"/>
<dbReference type="SMART" id="SM00409">
    <property type="entry name" value="IG"/>
    <property type="match status" value="2"/>
</dbReference>
<keyword evidence="7 9" id="KW-1015">Disulfide bond</keyword>
<keyword evidence="4 11" id="KW-0812">Transmembrane</keyword>
<feature type="chain" id="PRO_5042528836" evidence="12">
    <location>
        <begin position="24"/>
        <end position="1471"/>
    </location>
</feature>
<dbReference type="Gene3D" id="1.20.1070.10">
    <property type="entry name" value="Rhodopsin 7-helix transmembrane proteins"/>
    <property type="match status" value="1"/>
</dbReference>
<evidence type="ECO:0000256" key="8">
    <source>
        <dbReference type="ARBA" id="ARBA00023180"/>
    </source>
</evidence>
<keyword evidence="18" id="KW-1185">Reference proteome</keyword>
<feature type="compositionally biased region" description="Basic and acidic residues" evidence="10">
    <location>
        <begin position="1424"/>
        <end position="1435"/>
    </location>
</feature>
<reference evidence="19" key="1">
    <citation type="submission" date="2025-08" db="UniProtKB">
        <authorList>
            <consortium name="RefSeq"/>
        </authorList>
    </citation>
    <scope>IDENTIFICATION</scope>
</reference>
<dbReference type="SUPFAM" id="SSF49854">
    <property type="entry name" value="Spermadhesin, CUB domain"/>
    <property type="match status" value="1"/>
</dbReference>
<keyword evidence="6 11" id="KW-0472">Membrane</keyword>
<feature type="domain" description="CUB" evidence="13">
    <location>
        <begin position="30"/>
        <end position="159"/>
    </location>
</feature>
<name>A0AAJ7C9F3_CEPCN</name>
<dbReference type="PANTHER" id="PTHR45813:SF8">
    <property type="entry name" value="IG-LIKE DOMAIN-CONTAINING PROTEIN"/>
    <property type="match status" value="1"/>
</dbReference>
<dbReference type="PANTHER" id="PTHR45813">
    <property type="entry name" value="IG-LIKE DOMAIN-CONTAINING PROTEIN"/>
    <property type="match status" value="1"/>
</dbReference>
<feature type="region of interest" description="Disordered" evidence="10">
    <location>
        <begin position="1411"/>
        <end position="1435"/>
    </location>
</feature>
<dbReference type="Gene3D" id="2.10.25.10">
    <property type="entry name" value="Laminin"/>
    <property type="match status" value="1"/>
</dbReference>
<dbReference type="InterPro" id="IPR051587">
    <property type="entry name" value="Adhesion_GPCR"/>
</dbReference>
<evidence type="ECO:0000256" key="3">
    <source>
        <dbReference type="ARBA" id="ARBA00022475"/>
    </source>
</evidence>
<keyword evidence="5 11" id="KW-1133">Transmembrane helix</keyword>
<evidence type="ECO:0000256" key="11">
    <source>
        <dbReference type="SAM" id="Phobius"/>
    </source>
</evidence>
<evidence type="ECO:0000313" key="19">
    <source>
        <dbReference type="RefSeq" id="XP_015605218.1"/>
    </source>
</evidence>
<organism evidence="18 19">
    <name type="scientific">Cephus cinctus</name>
    <name type="common">Wheat stem sawfly</name>
    <dbReference type="NCBI Taxonomy" id="211228"/>
    <lineage>
        <taxon>Eukaryota</taxon>
        <taxon>Metazoa</taxon>
        <taxon>Ecdysozoa</taxon>
        <taxon>Arthropoda</taxon>
        <taxon>Hexapoda</taxon>
        <taxon>Insecta</taxon>
        <taxon>Pterygota</taxon>
        <taxon>Neoptera</taxon>
        <taxon>Endopterygota</taxon>
        <taxon>Hymenoptera</taxon>
        <taxon>Cephoidea</taxon>
        <taxon>Cephidae</taxon>
        <taxon>Cephus</taxon>
    </lineage>
</organism>
<dbReference type="Gene3D" id="2.60.40.10">
    <property type="entry name" value="Immunoglobulins"/>
    <property type="match status" value="1"/>
</dbReference>
<feature type="region of interest" description="Disordered" evidence="10">
    <location>
        <begin position="1343"/>
        <end position="1363"/>
    </location>
</feature>
<evidence type="ECO:0000259" key="14">
    <source>
        <dbReference type="PROSITE" id="PS50026"/>
    </source>
</evidence>
<evidence type="ECO:0000256" key="4">
    <source>
        <dbReference type="ARBA" id="ARBA00022692"/>
    </source>
</evidence>
<dbReference type="InterPro" id="IPR036445">
    <property type="entry name" value="GPCR_2_extracell_dom_sf"/>
</dbReference>
<dbReference type="Gene3D" id="2.60.120.290">
    <property type="entry name" value="Spermadhesin, CUB domain"/>
    <property type="match status" value="1"/>
</dbReference>
<feature type="domain" description="EGF-like" evidence="14">
    <location>
        <begin position="203"/>
        <end position="244"/>
    </location>
</feature>
<feature type="transmembrane region" description="Helical" evidence="11">
    <location>
        <begin position="1173"/>
        <end position="1195"/>
    </location>
</feature>
<evidence type="ECO:0000259" key="17">
    <source>
        <dbReference type="PROSITE" id="PS50835"/>
    </source>
</evidence>
<feature type="transmembrane region" description="Helical" evidence="11">
    <location>
        <begin position="1022"/>
        <end position="1046"/>
    </location>
</feature>
<sequence>MLGRRYLWLVFLSWWSLFDPSRGSRERPPCGEHLTSIKGVIHTPNFPGPFEVPLKCRWVIDSSDQPPSNGSIIVYLTQLFVYKGLTFTEYAYYETDTSNLGATVIKEVTEGNVFEFRWFKTFRPFLVIDFELHRLEGNHVRVLDNLLDVYGFNITYEITGDEPKNDSCSVRDCSYTGHCILGADYRTFHCDCFDGFDGDNCGNGRLCTDDSRNPVCQNGGTCRHVGAEAIRCHCPHGFAGNRCEIRVTNSSDPEYSGEGCLIQCPLVNPNEQPCNCASGVKICNVTDRSTYECRIKLSNMTSLRSSLVLHGSLDTMLSKKLAKYLKNCNISSVEDLKIQNVTSTSEVTFHFFANSEDGDKIRESLNRLVQQRRLGDIALESTHFTFQQKPALKLQTLRMNQINEREVRLGDQFILSCVAQGSHNLNFTWYKDNMLVNMSKATREIWYRHLPNDGSDQHTSLLMIDKATLLDAGEYTCQVIDWGVQQCKSVYIEVRDEPDVKIIPMSVTIEKGSDIQLMCMTPNMRSIGIGFGWSKNRALLKLEPGSEVWEDLYPAGSILKISNAQKSAIYTCNVAHKSTAVRVEVVNRTMVPICTSEKAWRLDWPDTGPGSEALLDCPHQFVGRRVSRLCSMKDATTPEWQLPDFSLCLYEPFFSPYNNFQSLTMGYQNTTSSTIVIALWNILNSRSLTLYPGEGDRIINILAEIEHYQYTISDLADLHNSAEAFIQIIDRILHDEYSILNQQKVLLLQQLSRRNLIYWTNRLNNHCKHLWLSSLVVDVRPLEMDTDKNDGSTKKYYIPDNDYTYPMWYNDRISIRLRKRHYVVNNNNSNNTLGGIIVVYRNLSRFLPHAYSKELNDGTDLEYRFNSRVVTIAVSANEEINVWVDLQMQHLNNYSASWNISCGVLNLMGSWDLDKCVANTIPGGSYTNCLCSSTGTFALFHTARAVRVVLATKERATFVVILGCGSCLLQCLASCLILGFYWWKNRTWLNFLKIQCCGALVFSMGIFIYAVHSHLPENSFSLVAICLEALLLVGMSAPISQALIVYAELTHMRPRQHFQPTVIAVITGVPILAVLATELTHKSTGWRHESWWLISGSGVFNIFVTCATIMLMIFMLLYVGVLHKTRALVDENVVKKETIEIRVRILHRAAVIICGIIAMEASSIFYINSSSAVYHYVFASFSSLLGFIVIVAYVVNGEIMLVAPLFQKLKWRPDVEDERTTEPIKVCSNIGGEVENDAAPSSLMNEPYLEVRGVAAGSIDMREYITESTLSYSKTSDPAPSRFLPKIRIDHSEDINLENYSTSPRKYQETMSFETVYPGRSSGHYTPDSYGMSERSTFGDYSKFGTSSLERRRSPSSTSNGIIPEASSAKVLCSAEVESRIGVGSGTMPDVTLAIKKSDVELLTIIESKSREHSGTMPDIANTTERKQPDGEEKAPEILITDCENTSTDMLDRISHDLDYLLNRTHSKEDG</sequence>
<comment type="subcellular location">
    <subcellularLocation>
        <location evidence="1">Cell membrane</location>
    </subcellularLocation>
</comment>
<dbReference type="InterPro" id="IPR001879">
    <property type="entry name" value="GPCR_2_extracellular_dom"/>
</dbReference>
<evidence type="ECO:0000256" key="9">
    <source>
        <dbReference type="PROSITE-ProRule" id="PRU00076"/>
    </source>
</evidence>
<feature type="domain" description="GAIN-B" evidence="15">
    <location>
        <begin position="773"/>
        <end position="947"/>
    </location>
</feature>
<dbReference type="SUPFAM" id="SSF48726">
    <property type="entry name" value="Immunoglobulin"/>
    <property type="match status" value="2"/>
</dbReference>
<dbReference type="GO" id="GO:0005886">
    <property type="term" value="C:plasma membrane"/>
    <property type="evidence" value="ECO:0007669"/>
    <property type="project" value="UniProtKB-SubCell"/>
</dbReference>
<dbReference type="KEGG" id="ccin:107272516"/>
<evidence type="ECO:0000256" key="2">
    <source>
        <dbReference type="ARBA" id="ARBA00007343"/>
    </source>
</evidence>
<evidence type="ECO:0000256" key="5">
    <source>
        <dbReference type="ARBA" id="ARBA00022989"/>
    </source>
</evidence>
<dbReference type="InterPro" id="IPR007110">
    <property type="entry name" value="Ig-like_dom"/>
</dbReference>
<feature type="domain" description="Ig-like" evidence="17">
    <location>
        <begin position="390"/>
        <end position="479"/>
    </location>
</feature>
<feature type="disulfide bond" evidence="9">
    <location>
        <begin position="234"/>
        <end position="243"/>
    </location>
</feature>
<evidence type="ECO:0000256" key="10">
    <source>
        <dbReference type="SAM" id="MobiDB-lite"/>
    </source>
</evidence>
<dbReference type="RefSeq" id="XP_015605218.1">
    <property type="nucleotide sequence ID" value="XM_015749732.2"/>
</dbReference>
<evidence type="ECO:0000259" key="16">
    <source>
        <dbReference type="PROSITE" id="PS50227"/>
    </source>
</evidence>
<dbReference type="InterPro" id="IPR013783">
    <property type="entry name" value="Ig-like_fold"/>
</dbReference>
<evidence type="ECO:0000259" key="13">
    <source>
        <dbReference type="PROSITE" id="PS01180"/>
    </source>
</evidence>
<dbReference type="SMART" id="SM00181">
    <property type="entry name" value="EGF"/>
    <property type="match status" value="2"/>
</dbReference>
<feature type="disulfide bond" evidence="9">
    <location>
        <begin position="192"/>
        <end position="201"/>
    </location>
</feature>
<keyword evidence="8" id="KW-0325">Glycoprotein</keyword>
<dbReference type="CDD" id="cd00054">
    <property type="entry name" value="EGF_CA"/>
    <property type="match status" value="1"/>
</dbReference>
<dbReference type="Gene3D" id="4.10.1240.10">
    <property type="entry name" value="GPCR, family 2, extracellular hormone receptor domain"/>
    <property type="match status" value="1"/>
</dbReference>
<keyword evidence="12" id="KW-0732">Signal</keyword>
<dbReference type="InterPro" id="IPR000742">
    <property type="entry name" value="EGF"/>
</dbReference>
<dbReference type="GO" id="GO:0004930">
    <property type="term" value="F:G protein-coupled receptor activity"/>
    <property type="evidence" value="ECO:0007669"/>
    <property type="project" value="InterPro"/>
</dbReference>
<feature type="domain" description="EGF-like" evidence="14">
    <location>
        <begin position="164"/>
        <end position="202"/>
    </location>
</feature>
<feature type="transmembrane region" description="Helical" evidence="11">
    <location>
        <begin position="1058"/>
        <end position="1079"/>
    </location>
</feature>
<dbReference type="GeneID" id="107272516"/>
<feature type="domain" description="G-protein coupled receptors family 2 profile 1" evidence="16">
    <location>
        <begin position="594"/>
        <end position="652"/>
    </location>
</feature>
<comment type="caution">
    <text evidence="9">Lacks conserved residue(s) required for the propagation of feature annotation.</text>
</comment>
<dbReference type="InterPro" id="IPR000859">
    <property type="entry name" value="CUB_dom"/>
</dbReference>
<evidence type="ECO:0000256" key="1">
    <source>
        <dbReference type="ARBA" id="ARBA00004236"/>
    </source>
</evidence>
<dbReference type="GO" id="GO:0007189">
    <property type="term" value="P:adenylate cyclase-activating G protein-coupled receptor signaling pathway"/>
    <property type="evidence" value="ECO:0007669"/>
    <property type="project" value="TreeGrafter"/>
</dbReference>
<feature type="signal peptide" evidence="12">
    <location>
        <begin position="1"/>
        <end position="23"/>
    </location>
</feature>
<dbReference type="PROSITE" id="PS50026">
    <property type="entry name" value="EGF_3"/>
    <property type="match status" value="2"/>
</dbReference>
<evidence type="ECO:0000256" key="7">
    <source>
        <dbReference type="ARBA" id="ARBA00023157"/>
    </source>
</evidence>
<dbReference type="PROSITE" id="PS00022">
    <property type="entry name" value="EGF_1"/>
    <property type="match status" value="2"/>
</dbReference>